<reference evidence="13 14" key="1">
    <citation type="submission" date="2006-11" db="EMBL/GenBank/DDBJ databases">
        <authorList>
            <person name="Giovannoni S."/>
            <person name="Vergin K."/>
            <person name="Ferriera S."/>
            <person name="Johnson J."/>
            <person name="Kravitz S."/>
            <person name="Beeson K."/>
            <person name="Sutton G."/>
            <person name="Rogers Y.-H."/>
            <person name="Friedman R."/>
            <person name="Frazier M."/>
            <person name="Venter J.C."/>
        </authorList>
    </citation>
    <scope>NUCLEOTIDE SEQUENCE [LARGE SCALE GENOMIC DNA]</scope>
    <source>
        <strain evidence="13 14">HTCC2181</strain>
    </source>
</reference>
<comment type="similarity">
    <text evidence="4 11">Belongs to the MoeA family.</text>
</comment>
<dbReference type="SUPFAM" id="SSF53218">
    <property type="entry name" value="Molybdenum cofactor biosynthesis proteins"/>
    <property type="match status" value="1"/>
</dbReference>
<protein>
    <recommendedName>
        <fullName evidence="11">Molybdopterin molybdenumtransferase</fullName>
        <ecNumber evidence="11">2.10.1.1</ecNumber>
    </recommendedName>
</protein>
<dbReference type="EMBL" id="AAUX01000001">
    <property type="protein sequence ID" value="EAV46791.1"/>
    <property type="molecule type" value="Genomic_DNA"/>
</dbReference>
<dbReference type="InterPro" id="IPR036688">
    <property type="entry name" value="MoeA_C_domain_IV_sf"/>
</dbReference>
<keyword evidence="14" id="KW-1185">Reference proteome</keyword>
<evidence type="ECO:0000256" key="4">
    <source>
        <dbReference type="ARBA" id="ARBA00010763"/>
    </source>
</evidence>
<dbReference type="SMART" id="SM00852">
    <property type="entry name" value="MoCF_biosynth"/>
    <property type="match status" value="1"/>
</dbReference>
<comment type="cofactor">
    <cofactor evidence="1 11">
        <name>Mg(2+)</name>
        <dbReference type="ChEBI" id="CHEBI:18420"/>
    </cofactor>
</comment>
<dbReference type="Pfam" id="PF00994">
    <property type="entry name" value="MoCF_biosynth"/>
    <property type="match status" value="1"/>
</dbReference>
<sequence>MTKNISLTDLATDPGCLSDYDPNAMDFYSAQDWIAQFLAPLKQNETLPIEDALGRVIAKDIQSFSDVPNYDNSAMDGYAICFSKNSSTTFEVVGSAFAGSLEDFQIEPGEALEIMTGGKIPRGASAVVPIELIDIDGSSIHIKTLPKIDANIRKMGEDISKGQVILKSGKFIRPAEIGLLASLGIAKIEVFKKLRVAYFSTGDEVVKVGNILKKGQVYDSNHYTIGAMLQAPSIEKIDLHNIPDDKKLIRKALLLASQKADVIITSGGVSVGKADFMKEVLSEIGKILFWKLAIKPGRPLAYGTINEAHYFGLPGNPVSAMVTFYQMVQPAIRLLMGEQGYTPPPKFKAKCTTTITKKPGRMEFQRAILTHDQDNLTVTPTRSQGSGILSSMSEANCFIILEMQHKTVEPGDLVDVQYMEGIV</sequence>
<evidence type="ECO:0000256" key="8">
    <source>
        <dbReference type="ARBA" id="ARBA00022842"/>
    </source>
</evidence>
<dbReference type="NCBIfam" id="NF045515">
    <property type="entry name" value="Glp_gephyrin"/>
    <property type="match status" value="1"/>
</dbReference>
<evidence type="ECO:0000256" key="11">
    <source>
        <dbReference type="RuleBase" id="RU365090"/>
    </source>
</evidence>
<dbReference type="InterPro" id="IPR005110">
    <property type="entry name" value="MoeA_linker/N"/>
</dbReference>
<dbReference type="Proteomes" id="UP000054262">
    <property type="component" value="Unassembled WGS sequence"/>
</dbReference>
<dbReference type="OrthoDB" id="9804758at2"/>
<dbReference type="AlphaFoldDB" id="A0P5I1"/>
<dbReference type="InterPro" id="IPR038987">
    <property type="entry name" value="MoeA-like"/>
</dbReference>
<keyword evidence="8 11" id="KW-0460">Magnesium</keyword>
<dbReference type="SUPFAM" id="SSF63882">
    <property type="entry name" value="MoeA N-terminal region -like"/>
    <property type="match status" value="1"/>
</dbReference>
<dbReference type="PANTHER" id="PTHR10192:SF5">
    <property type="entry name" value="GEPHYRIN"/>
    <property type="match status" value="1"/>
</dbReference>
<dbReference type="Pfam" id="PF03454">
    <property type="entry name" value="MoeA_C"/>
    <property type="match status" value="1"/>
</dbReference>
<dbReference type="Gene3D" id="3.40.980.10">
    <property type="entry name" value="MoaB/Mog-like domain"/>
    <property type="match status" value="1"/>
</dbReference>
<evidence type="ECO:0000256" key="9">
    <source>
        <dbReference type="ARBA" id="ARBA00023150"/>
    </source>
</evidence>
<keyword evidence="5 11" id="KW-0500">Molybdenum</keyword>
<accession>A0P5I1</accession>
<proteinExistence type="inferred from homology"/>
<dbReference type="Gene3D" id="2.40.340.10">
    <property type="entry name" value="MoeA, C-terminal, domain IV"/>
    <property type="match status" value="1"/>
</dbReference>
<dbReference type="Pfam" id="PF03453">
    <property type="entry name" value="MoeA_N"/>
    <property type="match status" value="1"/>
</dbReference>
<evidence type="ECO:0000256" key="6">
    <source>
        <dbReference type="ARBA" id="ARBA00022679"/>
    </source>
</evidence>
<keyword evidence="6 11" id="KW-0808">Transferase</keyword>
<dbReference type="InterPro" id="IPR005111">
    <property type="entry name" value="MoeA_C_domain_IV"/>
</dbReference>
<dbReference type="GO" id="GO:0061599">
    <property type="term" value="F:molybdopterin molybdotransferase activity"/>
    <property type="evidence" value="ECO:0007669"/>
    <property type="project" value="UniProtKB-UniRule"/>
</dbReference>
<evidence type="ECO:0000256" key="10">
    <source>
        <dbReference type="ARBA" id="ARBA00047317"/>
    </source>
</evidence>
<keyword evidence="9 11" id="KW-0501">Molybdenum cofactor biosynthesis</keyword>
<dbReference type="InterPro" id="IPR036425">
    <property type="entry name" value="MoaB/Mog-like_dom_sf"/>
</dbReference>
<keyword evidence="7 11" id="KW-0479">Metal-binding</keyword>
<dbReference type="CDD" id="cd00887">
    <property type="entry name" value="MoeA"/>
    <property type="match status" value="1"/>
</dbReference>
<organism evidence="13 14">
    <name type="scientific">Methylophilales bacterium HTCC2181</name>
    <dbReference type="NCBI Taxonomy" id="383631"/>
    <lineage>
        <taxon>Bacteria</taxon>
        <taxon>Pseudomonadati</taxon>
        <taxon>Pseudomonadota</taxon>
        <taxon>Betaproteobacteria</taxon>
        <taxon>Nitrosomonadales</taxon>
        <taxon>OM43 clade</taxon>
    </lineage>
</organism>
<comment type="caution">
    <text evidence="13">The sequence shown here is derived from an EMBL/GenBank/DDBJ whole genome shotgun (WGS) entry which is preliminary data.</text>
</comment>
<gene>
    <name evidence="13" type="ORF">MB2181_01920</name>
</gene>
<dbReference type="Gene3D" id="3.90.105.10">
    <property type="entry name" value="Molybdopterin biosynthesis moea protein, domain 2"/>
    <property type="match status" value="1"/>
</dbReference>
<evidence type="ECO:0000256" key="1">
    <source>
        <dbReference type="ARBA" id="ARBA00001946"/>
    </source>
</evidence>
<dbReference type="GO" id="GO:0006777">
    <property type="term" value="P:Mo-molybdopterin cofactor biosynthetic process"/>
    <property type="evidence" value="ECO:0007669"/>
    <property type="project" value="UniProtKB-UniRule"/>
</dbReference>
<dbReference type="UniPathway" id="UPA00344"/>
<dbReference type="NCBIfam" id="TIGR00177">
    <property type="entry name" value="molyb_syn"/>
    <property type="match status" value="1"/>
</dbReference>
<dbReference type="FunFam" id="3.40.980.10:FF:000004">
    <property type="entry name" value="Molybdopterin molybdenumtransferase"/>
    <property type="match status" value="1"/>
</dbReference>
<dbReference type="EC" id="2.10.1.1" evidence="11"/>
<dbReference type="PANTHER" id="PTHR10192">
    <property type="entry name" value="MOLYBDOPTERIN BIOSYNTHESIS PROTEIN"/>
    <property type="match status" value="1"/>
</dbReference>
<evidence type="ECO:0000256" key="5">
    <source>
        <dbReference type="ARBA" id="ARBA00022505"/>
    </source>
</evidence>
<dbReference type="GO" id="GO:0005829">
    <property type="term" value="C:cytosol"/>
    <property type="evidence" value="ECO:0007669"/>
    <property type="project" value="TreeGrafter"/>
</dbReference>
<dbReference type="Gene3D" id="2.170.190.11">
    <property type="entry name" value="Molybdopterin biosynthesis moea protein, domain 3"/>
    <property type="match status" value="1"/>
</dbReference>
<name>A0P5I1_9PROT</name>
<evidence type="ECO:0000313" key="14">
    <source>
        <dbReference type="Proteomes" id="UP000054262"/>
    </source>
</evidence>
<evidence type="ECO:0000256" key="7">
    <source>
        <dbReference type="ARBA" id="ARBA00022723"/>
    </source>
</evidence>
<evidence type="ECO:0000256" key="2">
    <source>
        <dbReference type="ARBA" id="ARBA00002901"/>
    </source>
</evidence>
<evidence type="ECO:0000256" key="3">
    <source>
        <dbReference type="ARBA" id="ARBA00005046"/>
    </source>
</evidence>
<comment type="catalytic activity">
    <reaction evidence="10">
        <text>adenylyl-molybdopterin + molybdate = Mo-molybdopterin + AMP + H(+)</text>
        <dbReference type="Rhea" id="RHEA:35047"/>
        <dbReference type="ChEBI" id="CHEBI:15378"/>
        <dbReference type="ChEBI" id="CHEBI:36264"/>
        <dbReference type="ChEBI" id="CHEBI:62727"/>
        <dbReference type="ChEBI" id="CHEBI:71302"/>
        <dbReference type="ChEBI" id="CHEBI:456215"/>
        <dbReference type="EC" id="2.10.1.1"/>
    </reaction>
</comment>
<evidence type="ECO:0000259" key="12">
    <source>
        <dbReference type="SMART" id="SM00852"/>
    </source>
</evidence>
<comment type="function">
    <text evidence="2 11">Catalyzes the insertion of molybdate into adenylated molybdopterin with the concomitant release of AMP.</text>
</comment>
<dbReference type="SUPFAM" id="SSF63867">
    <property type="entry name" value="MoeA C-terminal domain-like"/>
    <property type="match status" value="1"/>
</dbReference>
<dbReference type="GO" id="GO:0046872">
    <property type="term" value="F:metal ion binding"/>
    <property type="evidence" value="ECO:0007669"/>
    <property type="project" value="UniProtKB-UniRule"/>
</dbReference>
<dbReference type="InterPro" id="IPR036135">
    <property type="entry name" value="MoeA_linker/N_sf"/>
</dbReference>
<comment type="pathway">
    <text evidence="3 11">Cofactor biosynthesis; molybdopterin biosynthesis.</text>
</comment>
<evidence type="ECO:0000313" key="13">
    <source>
        <dbReference type="EMBL" id="EAV46791.1"/>
    </source>
</evidence>
<dbReference type="InterPro" id="IPR001453">
    <property type="entry name" value="MoaB/Mog_dom"/>
</dbReference>
<feature type="domain" description="MoaB/Mog" evidence="12">
    <location>
        <begin position="197"/>
        <end position="334"/>
    </location>
</feature>